<evidence type="ECO:0000313" key="1">
    <source>
        <dbReference type="EMBL" id="BAU28185.1"/>
    </source>
</evidence>
<proteinExistence type="predicted"/>
<name>A0A0U4WHW1_9BACL</name>
<organism evidence="1 2">
    <name type="scientific">Aneurinibacillus soli</name>
    <dbReference type="NCBI Taxonomy" id="1500254"/>
    <lineage>
        <taxon>Bacteria</taxon>
        <taxon>Bacillati</taxon>
        <taxon>Bacillota</taxon>
        <taxon>Bacilli</taxon>
        <taxon>Bacillales</taxon>
        <taxon>Paenibacillaceae</taxon>
        <taxon>Aneurinibacillus group</taxon>
        <taxon>Aneurinibacillus</taxon>
    </lineage>
</organism>
<dbReference type="AlphaFoldDB" id="A0A0U4WHW1"/>
<gene>
    <name evidence="1" type="ORF">CB4_02359</name>
</gene>
<keyword evidence="2" id="KW-1185">Reference proteome</keyword>
<protein>
    <submittedName>
        <fullName evidence="1">Uncharacterized protein</fullName>
    </submittedName>
</protein>
<dbReference type="EMBL" id="AP017312">
    <property type="protein sequence ID" value="BAU28185.1"/>
    <property type="molecule type" value="Genomic_DNA"/>
</dbReference>
<dbReference type="Proteomes" id="UP000217696">
    <property type="component" value="Chromosome"/>
</dbReference>
<reference evidence="1 2" key="1">
    <citation type="submission" date="2015-12" db="EMBL/GenBank/DDBJ databases">
        <title>Genome sequence of Aneurinibacillus soli.</title>
        <authorList>
            <person name="Lee J.S."/>
            <person name="Lee K.C."/>
            <person name="Kim K.K."/>
            <person name="Lee B.W."/>
        </authorList>
    </citation>
    <scope>NUCLEOTIDE SEQUENCE [LARGE SCALE GENOMIC DNA]</scope>
    <source>
        <strain evidence="1 2">CB4</strain>
    </source>
</reference>
<dbReference type="KEGG" id="asoc:CB4_02359"/>
<evidence type="ECO:0000313" key="2">
    <source>
        <dbReference type="Proteomes" id="UP000217696"/>
    </source>
</evidence>
<sequence length="106" mass="12599">MMRKKIWYWIIPSYRRLHDDREMMLAHLEATHHNLHLYERLYQEMADVVVKQDECIRFLRDDRDKSGEKVDKLAKMINEVIEEDGVSEVQAATAQEITDGIRQVGV</sequence>
<accession>A0A0U4WHW1</accession>